<dbReference type="SUPFAM" id="SSF53474">
    <property type="entry name" value="alpha/beta-Hydrolases"/>
    <property type="match status" value="1"/>
</dbReference>
<protein>
    <recommendedName>
        <fullName evidence="3">Carboxylic ester hydrolase</fullName>
        <ecNumber evidence="3">3.1.1.-</ecNumber>
    </recommendedName>
</protein>
<dbReference type="EMBL" id="KZ678502">
    <property type="protein sequence ID" value="PSR81463.1"/>
    <property type="molecule type" value="Genomic_DNA"/>
</dbReference>
<keyword evidence="2 3" id="KW-0378">Hydrolase</keyword>
<dbReference type="STRING" id="2025994.A0A2T3A253"/>
<organism evidence="5 6">
    <name type="scientific">Coniella lustricola</name>
    <dbReference type="NCBI Taxonomy" id="2025994"/>
    <lineage>
        <taxon>Eukaryota</taxon>
        <taxon>Fungi</taxon>
        <taxon>Dikarya</taxon>
        <taxon>Ascomycota</taxon>
        <taxon>Pezizomycotina</taxon>
        <taxon>Sordariomycetes</taxon>
        <taxon>Sordariomycetidae</taxon>
        <taxon>Diaporthales</taxon>
        <taxon>Schizoparmaceae</taxon>
        <taxon>Coniella</taxon>
    </lineage>
</organism>
<dbReference type="PROSITE" id="PS00122">
    <property type="entry name" value="CARBOXYLESTERASE_B_1"/>
    <property type="match status" value="1"/>
</dbReference>
<keyword evidence="3" id="KW-0732">Signal</keyword>
<dbReference type="PANTHER" id="PTHR43918:SF4">
    <property type="entry name" value="CARBOXYLIC ESTER HYDROLASE"/>
    <property type="match status" value="1"/>
</dbReference>
<dbReference type="InParanoid" id="A0A2T3A253"/>
<feature type="signal peptide" evidence="3">
    <location>
        <begin position="1"/>
        <end position="21"/>
    </location>
</feature>
<dbReference type="EC" id="3.1.1.-" evidence="3"/>
<dbReference type="InterPro" id="IPR050654">
    <property type="entry name" value="AChE-related_enzymes"/>
</dbReference>
<evidence type="ECO:0000259" key="4">
    <source>
        <dbReference type="Pfam" id="PF00135"/>
    </source>
</evidence>
<dbReference type="Pfam" id="PF00135">
    <property type="entry name" value="COesterase"/>
    <property type="match status" value="1"/>
</dbReference>
<evidence type="ECO:0000313" key="6">
    <source>
        <dbReference type="Proteomes" id="UP000241462"/>
    </source>
</evidence>
<dbReference type="PANTHER" id="PTHR43918">
    <property type="entry name" value="ACETYLCHOLINESTERASE"/>
    <property type="match status" value="1"/>
</dbReference>
<reference evidence="5 6" key="1">
    <citation type="journal article" date="2018" name="Mycol. Prog.">
        <title>Coniella lustricola, a new species from submerged detritus.</title>
        <authorList>
            <person name="Raudabaugh D.B."/>
            <person name="Iturriaga T."/>
            <person name="Carver A."/>
            <person name="Mondo S."/>
            <person name="Pangilinan J."/>
            <person name="Lipzen A."/>
            <person name="He G."/>
            <person name="Amirebrahimi M."/>
            <person name="Grigoriev I.V."/>
            <person name="Miller A.N."/>
        </authorList>
    </citation>
    <scope>NUCLEOTIDE SEQUENCE [LARGE SCALE GENOMIC DNA]</scope>
    <source>
        <strain evidence="5 6">B22-T-1</strain>
    </source>
</reference>
<dbReference type="InterPro" id="IPR019826">
    <property type="entry name" value="Carboxylesterase_B_AS"/>
</dbReference>
<name>A0A2T3A253_9PEZI</name>
<dbReference type="GO" id="GO:0052689">
    <property type="term" value="F:carboxylic ester hydrolase activity"/>
    <property type="evidence" value="ECO:0007669"/>
    <property type="project" value="TreeGrafter"/>
</dbReference>
<dbReference type="Gene3D" id="3.40.50.1820">
    <property type="entry name" value="alpha/beta hydrolase"/>
    <property type="match status" value="1"/>
</dbReference>
<evidence type="ECO:0000256" key="2">
    <source>
        <dbReference type="ARBA" id="ARBA00022801"/>
    </source>
</evidence>
<dbReference type="AlphaFoldDB" id="A0A2T3A253"/>
<sequence>MIYSSARFLVTSALVAAVAKAQSSFPSVVDTELDVTYEGLYRNNIEVFLGVRYGQDTSGQNRFKPPQSYVPPTNSTIAAQQYGPACPQWYGEGSWYPPYTLSNYTAISEDCLTLNVARPNGVAADANLPVMVYVYGGSLITGEASDATILPDGLILQSIENETPIIHVAMNYRLGFFGFAHTPELAAEGSLNVGYKDQRLAMEWVRDNIKAFGGDPERITVYGQSSGASSIGIHLVSYGGARPVPFQQAILESGTFDVGILANYTPVLTQEIIEDLNCTSALTNDTLACLRSLDSATVGNASLARYWIEQGINSGTLWLAAVDGDFLPDSPIDLVNTGRFASNVTVMMGWMDNDLASLTNVSITTESEVHTALRNWDPDLTEADVEAMLAHYPLDAFSANAAAGLSQQFYRLTQIYRDIVMACQPIWFGGALADKNGADSVYLFEWNQTILDPIFTYLYGQTGLGVGVFHESEFAYVFGNLSHYDIDGWPFDPTAADYALAQRAPRSYAEFVTSGKPTGGNDTFVGWTPAFANGNGNATGIFVVGGPSEGLSSLGGAEAAPAVAVQDLADRCAFLTQEEWLVKFNI</sequence>
<comment type="similarity">
    <text evidence="1 3">Belongs to the type-B carboxylesterase/lipase family.</text>
</comment>
<evidence type="ECO:0000256" key="1">
    <source>
        <dbReference type="ARBA" id="ARBA00005964"/>
    </source>
</evidence>
<accession>A0A2T3A253</accession>
<dbReference type="Proteomes" id="UP000241462">
    <property type="component" value="Unassembled WGS sequence"/>
</dbReference>
<dbReference type="OrthoDB" id="408631at2759"/>
<proteinExistence type="inferred from homology"/>
<feature type="domain" description="Carboxylesterase type B" evidence="4">
    <location>
        <begin position="43"/>
        <end position="530"/>
    </location>
</feature>
<feature type="chain" id="PRO_5015368664" description="Carboxylic ester hydrolase" evidence="3">
    <location>
        <begin position="22"/>
        <end position="586"/>
    </location>
</feature>
<dbReference type="InterPro" id="IPR002018">
    <property type="entry name" value="CarbesteraseB"/>
</dbReference>
<gene>
    <name evidence="5" type="ORF">BD289DRAFT_372618</name>
</gene>
<evidence type="ECO:0000313" key="5">
    <source>
        <dbReference type="EMBL" id="PSR81463.1"/>
    </source>
</evidence>
<keyword evidence="6" id="KW-1185">Reference proteome</keyword>
<evidence type="ECO:0000256" key="3">
    <source>
        <dbReference type="RuleBase" id="RU361235"/>
    </source>
</evidence>
<dbReference type="InterPro" id="IPR029058">
    <property type="entry name" value="AB_hydrolase_fold"/>
</dbReference>